<sequence>MLERSPTYAHAWKWGSSRREMIKKPRRLLFLFLVERKRSSFLFCAAKKRNAIKKSEYINSGGIIHLFI</sequence>
<protein>
    <submittedName>
        <fullName evidence="1">Uncharacterized protein</fullName>
    </submittedName>
</protein>
<proteinExistence type="predicted"/>
<dbReference type="EMBL" id="CP027303">
    <property type="protein sequence ID" value="AWO73213.1"/>
    <property type="molecule type" value="Genomic_DNA"/>
</dbReference>
<organism evidence="1 2">
    <name type="scientific">Geobacillus thermoleovorans</name>
    <name type="common">Bacillus thermoleovorans</name>
    <dbReference type="NCBI Taxonomy" id="33941"/>
    <lineage>
        <taxon>Bacteria</taxon>
        <taxon>Bacillati</taxon>
        <taxon>Bacillota</taxon>
        <taxon>Bacilli</taxon>
        <taxon>Bacillales</taxon>
        <taxon>Anoxybacillaceae</taxon>
        <taxon>Geobacillus</taxon>
        <taxon>Geobacillus thermoleovorans group</taxon>
    </lineage>
</organism>
<evidence type="ECO:0000313" key="1">
    <source>
        <dbReference type="EMBL" id="AWO73213.1"/>
    </source>
</evidence>
<reference evidence="2" key="1">
    <citation type="submission" date="2018-02" db="EMBL/GenBank/DDBJ databases">
        <title>The complete genome of bacterial strain SGAirxxxx.</title>
        <authorList>
            <person name="Schuster S.C."/>
        </authorList>
    </citation>
    <scope>NUCLEOTIDE SEQUENCE [LARGE SCALE GENOMIC DNA]</scope>
    <source>
        <strain evidence="2">SGAir0734</strain>
    </source>
</reference>
<evidence type="ECO:0000313" key="2">
    <source>
        <dbReference type="Proteomes" id="UP000246996"/>
    </source>
</evidence>
<dbReference type="AlphaFoldDB" id="A0A1C3D8W7"/>
<name>A0A1C3D8W7_GEOTH</name>
<dbReference type="Proteomes" id="UP000246996">
    <property type="component" value="Chromosome"/>
</dbReference>
<accession>A0A1C3D8W7</accession>
<gene>
    <name evidence="1" type="ORF">C1N76_00615</name>
</gene>